<dbReference type="Proteomes" id="UP000177515">
    <property type="component" value="Chromosome 1"/>
</dbReference>
<reference evidence="2 3" key="1">
    <citation type="submission" date="2016-10" db="EMBL/GenBank/DDBJ databases">
        <title>Complete genome sequences of three Cupriavidus strains isolated from various Malaysian environments.</title>
        <authorList>
            <person name="Abdullah A.A.-A."/>
            <person name="Shafie N.A.H."/>
            <person name="Lau N.S."/>
        </authorList>
    </citation>
    <scope>NUCLEOTIDE SEQUENCE [LARGE SCALE GENOMIC DNA]</scope>
    <source>
        <strain evidence="2 3">USMAA1020</strain>
    </source>
</reference>
<sequence length="153" mass="17502">MSDIDAHPLSGWWKILSFQVEFEDTGERADTYGVEPLGHMVIERDRMMSILTSRERPNSDPAALFETMIAYSGFCRVEDEDKLIIKVDTAWHPAWIGTEQVRFFKVDRGVLAMTTAWQIHPSFPGRTARGVLMAQRSHVQRRLALYPNHGEIG</sequence>
<keyword evidence="3" id="KW-1185">Reference proteome</keyword>
<dbReference type="Pfam" id="PF13924">
    <property type="entry name" value="Lipocalin_5"/>
    <property type="match status" value="1"/>
</dbReference>
<evidence type="ECO:0000313" key="2">
    <source>
        <dbReference type="EMBL" id="AOZ06277.1"/>
    </source>
</evidence>
<evidence type="ECO:0000313" key="3">
    <source>
        <dbReference type="Proteomes" id="UP000177515"/>
    </source>
</evidence>
<protein>
    <recommendedName>
        <fullName evidence="1">Lipocalin-like domain-containing protein</fullName>
    </recommendedName>
</protein>
<evidence type="ECO:0000259" key="1">
    <source>
        <dbReference type="Pfam" id="PF13924"/>
    </source>
</evidence>
<dbReference type="EMBL" id="CP017754">
    <property type="protein sequence ID" value="AOZ06277.1"/>
    <property type="molecule type" value="Genomic_DNA"/>
</dbReference>
<feature type="domain" description="Lipocalin-like" evidence="1">
    <location>
        <begin position="11"/>
        <end position="136"/>
    </location>
</feature>
<organism evidence="2 3">
    <name type="scientific">Cupriavidus malaysiensis</name>
    <dbReference type="NCBI Taxonomy" id="367825"/>
    <lineage>
        <taxon>Bacteria</taxon>
        <taxon>Pseudomonadati</taxon>
        <taxon>Pseudomonadota</taxon>
        <taxon>Betaproteobacteria</taxon>
        <taxon>Burkholderiales</taxon>
        <taxon>Burkholderiaceae</taxon>
        <taxon>Cupriavidus</taxon>
    </lineage>
</organism>
<dbReference type="RefSeq" id="WP_071069391.1">
    <property type="nucleotide sequence ID" value="NZ_CP017754.1"/>
</dbReference>
<proteinExistence type="predicted"/>
<accession>A0ABM6F4A2</accession>
<dbReference type="InterPro" id="IPR024311">
    <property type="entry name" value="Lipocalin-like"/>
</dbReference>
<name>A0ABM6F4A2_9BURK</name>
<gene>
    <name evidence="2" type="ORF">BKK80_10860</name>
</gene>